<dbReference type="Proteomes" id="UP001186944">
    <property type="component" value="Unassembled WGS sequence"/>
</dbReference>
<dbReference type="EMBL" id="VSWD01000011">
    <property type="protein sequence ID" value="KAK3088075.1"/>
    <property type="molecule type" value="Genomic_DNA"/>
</dbReference>
<feature type="compositionally biased region" description="Basic residues" evidence="1">
    <location>
        <begin position="289"/>
        <end position="339"/>
    </location>
</feature>
<protein>
    <submittedName>
        <fullName evidence="2">Uncharacterized protein</fullName>
    </submittedName>
</protein>
<evidence type="ECO:0000256" key="1">
    <source>
        <dbReference type="SAM" id="MobiDB-lite"/>
    </source>
</evidence>
<gene>
    <name evidence="2" type="ORF">FSP39_014383</name>
</gene>
<evidence type="ECO:0000313" key="3">
    <source>
        <dbReference type="Proteomes" id="UP001186944"/>
    </source>
</evidence>
<sequence>MIRVFLGFAGVCVNDTSIGLTLRCPRNNYIIYKPDVVAYNKVDCDDDGCVGDTTDLMVQKIKCQQKGSCSIIPPRYFIISPRAMNSECSFIKPKSLSFSGGLCMRNNSVHNICDGLNNNQSISSKEFIIRSHPSYPWHYNQDTFIPKNKDKYIHLMNSCTLVYYPHDTSNRILLTVSDIDIHVSEDTDSTDSINVTSGCMTLNMSINNTENGKSFIIDLKTLSDRTIYFRFLNTLPGILESRTNGGRGFVICVKAIRSDAEKGTSACEGMITSDLKADEFKEKSTVLKARPRKGGKKNRRKRKKCKANRKCRRRGKKGKKNRQRKNKKKKGKGQKKQKTSGKPQDKGQKGQKKTG</sequence>
<name>A0AA88XMC1_PINIB</name>
<accession>A0AA88XMC1</accession>
<reference evidence="2" key="1">
    <citation type="submission" date="2019-08" db="EMBL/GenBank/DDBJ databases">
        <title>The improved chromosome-level genome for the pearl oyster Pinctada fucata martensii using PacBio sequencing and Hi-C.</title>
        <authorList>
            <person name="Zheng Z."/>
        </authorList>
    </citation>
    <scope>NUCLEOTIDE SEQUENCE</scope>
    <source>
        <strain evidence="2">ZZ-2019</strain>
        <tissue evidence="2">Adductor muscle</tissue>
    </source>
</reference>
<feature type="region of interest" description="Disordered" evidence="1">
    <location>
        <begin position="283"/>
        <end position="355"/>
    </location>
</feature>
<dbReference type="AlphaFoldDB" id="A0AA88XMC1"/>
<organism evidence="2 3">
    <name type="scientific">Pinctada imbricata</name>
    <name type="common">Atlantic pearl-oyster</name>
    <name type="synonym">Pinctada martensii</name>
    <dbReference type="NCBI Taxonomy" id="66713"/>
    <lineage>
        <taxon>Eukaryota</taxon>
        <taxon>Metazoa</taxon>
        <taxon>Spiralia</taxon>
        <taxon>Lophotrochozoa</taxon>
        <taxon>Mollusca</taxon>
        <taxon>Bivalvia</taxon>
        <taxon>Autobranchia</taxon>
        <taxon>Pteriomorphia</taxon>
        <taxon>Pterioida</taxon>
        <taxon>Pterioidea</taxon>
        <taxon>Pteriidae</taxon>
        <taxon>Pinctada</taxon>
    </lineage>
</organism>
<proteinExistence type="predicted"/>
<keyword evidence="3" id="KW-1185">Reference proteome</keyword>
<comment type="caution">
    <text evidence="2">The sequence shown here is derived from an EMBL/GenBank/DDBJ whole genome shotgun (WGS) entry which is preliminary data.</text>
</comment>
<evidence type="ECO:0000313" key="2">
    <source>
        <dbReference type="EMBL" id="KAK3088075.1"/>
    </source>
</evidence>